<dbReference type="AlphaFoldDB" id="A0A833PHY6"/>
<dbReference type="Gene3D" id="3.40.50.1820">
    <property type="entry name" value="alpha/beta hydrolase"/>
    <property type="match status" value="1"/>
</dbReference>
<dbReference type="EMBL" id="WNDP01000004">
    <property type="protein sequence ID" value="KAF1028005.1"/>
    <property type="molecule type" value="Genomic_DNA"/>
</dbReference>
<evidence type="ECO:0000259" key="1">
    <source>
        <dbReference type="Pfam" id="PF00561"/>
    </source>
</evidence>
<reference evidence="3" key="1">
    <citation type="journal article" date="2020" name="MBio">
        <title>Horizontal gene transfer to a defensive symbiont with a reduced genome amongst a multipartite beetle microbiome.</title>
        <authorList>
            <person name="Waterworth S.C."/>
            <person name="Florez L.V."/>
            <person name="Rees E.R."/>
            <person name="Hertweck C."/>
            <person name="Kaltenpoth M."/>
            <person name="Kwan J.C."/>
        </authorList>
    </citation>
    <scope>NUCLEOTIDE SEQUENCE [LARGE SCALE GENOMIC DNA]</scope>
</reference>
<dbReference type="PANTHER" id="PTHR43689:SF8">
    <property type="entry name" value="ALPHA_BETA-HYDROLASES SUPERFAMILY PROTEIN"/>
    <property type="match status" value="1"/>
</dbReference>
<evidence type="ECO:0000313" key="3">
    <source>
        <dbReference type="Proteomes" id="UP000490535"/>
    </source>
</evidence>
<protein>
    <submittedName>
        <fullName evidence="2">Pimeloyl-[acyl-carrier protein] methyl ester esterase</fullName>
    </submittedName>
</protein>
<organism evidence="2 3">
    <name type="scientific">Acinetobacter bereziniae</name>
    <name type="common">Acinetobacter genomosp. 10</name>
    <dbReference type="NCBI Taxonomy" id="106648"/>
    <lineage>
        <taxon>Bacteria</taxon>
        <taxon>Pseudomonadati</taxon>
        <taxon>Pseudomonadota</taxon>
        <taxon>Gammaproteobacteria</taxon>
        <taxon>Moraxellales</taxon>
        <taxon>Moraxellaceae</taxon>
        <taxon>Acinetobacter</taxon>
    </lineage>
</organism>
<name>A0A833PHY6_ACIBZ</name>
<dbReference type="InterPro" id="IPR000073">
    <property type="entry name" value="AB_hydrolase_1"/>
</dbReference>
<evidence type="ECO:0000313" key="2">
    <source>
        <dbReference type="EMBL" id="KAF1028005.1"/>
    </source>
</evidence>
<gene>
    <name evidence="2" type="primary">bioH_1</name>
    <name evidence="2" type="ORF">GAK29_00304</name>
</gene>
<proteinExistence type="predicted"/>
<dbReference type="SUPFAM" id="SSF53474">
    <property type="entry name" value="alpha/beta-Hydrolases"/>
    <property type="match status" value="1"/>
</dbReference>
<feature type="domain" description="AB hydrolase-1" evidence="1">
    <location>
        <begin position="3"/>
        <end position="125"/>
    </location>
</feature>
<accession>A0A833PHY6</accession>
<dbReference type="Pfam" id="PF00561">
    <property type="entry name" value="Abhydrolase_1"/>
    <property type="match status" value="1"/>
</dbReference>
<dbReference type="Proteomes" id="UP000490535">
    <property type="component" value="Unassembled WGS sequence"/>
</dbReference>
<dbReference type="PANTHER" id="PTHR43689">
    <property type="entry name" value="HYDROLASE"/>
    <property type="match status" value="1"/>
</dbReference>
<comment type="caution">
    <text evidence="2">The sequence shown here is derived from an EMBL/GenBank/DDBJ whole genome shotgun (WGS) entry which is preliminary data.</text>
</comment>
<sequence length="204" mass="22805">MNLIFLPGASGSTEFWQPVVQSLSRNYAKTVIAYPSFGGYPDHPQIHSFEDLQTYVLDQIEEPSILIAQSMGGIFAVQAALQKPEWVKGLVLVATSGGINLAPFHVADWREEYRQTFAVPSWFMDHRSYLDDVLTQISCPVLLIWGDSDPISPVKVGEYLQDKIKNSILHVIPQGEHDLAHVFADQVAGRIENFLSEHECALPQ</sequence>
<dbReference type="InterPro" id="IPR029058">
    <property type="entry name" value="AB_hydrolase_fold"/>
</dbReference>